<gene>
    <name evidence="4" type="ORF">QUW02_01910</name>
</gene>
<dbReference type="PANTHER" id="PTHR11731:SF193">
    <property type="entry name" value="DIPEPTIDYL PEPTIDASE 9"/>
    <property type="match status" value="1"/>
</dbReference>
<keyword evidence="1" id="KW-0732">Signal</keyword>
<comment type="caution">
    <text evidence="4">The sequence shown here is derived from an EMBL/GenBank/DDBJ whole genome shotgun (WGS) entry which is preliminary data.</text>
</comment>
<feature type="signal peptide" evidence="1">
    <location>
        <begin position="1"/>
        <end position="19"/>
    </location>
</feature>
<dbReference type="Proteomes" id="UP001228403">
    <property type="component" value="Unassembled WGS sequence"/>
</dbReference>
<evidence type="ECO:0000259" key="2">
    <source>
        <dbReference type="Pfam" id="PF00326"/>
    </source>
</evidence>
<dbReference type="SUPFAM" id="SSF82171">
    <property type="entry name" value="DPP6 N-terminal domain-like"/>
    <property type="match status" value="1"/>
</dbReference>
<evidence type="ECO:0000256" key="1">
    <source>
        <dbReference type="SAM" id="SignalP"/>
    </source>
</evidence>
<evidence type="ECO:0000313" key="5">
    <source>
        <dbReference type="Proteomes" id="UP001228403"/>
    </source>
</evidence>
<feature type="domain" description="Peptidase S9 prolyl oligopeptidase catalytic" evidence="2">
    <location>
        <begin position="536"/>
        <end position="731"/>
    </location>
</feature>
<feature type="domain" description="Dipeptidylpeptidase IV N-terminal" evidence="3">
    <location>
        <begin position="102"/>
        <end position="448"/>
    </location>
</feature>
<dbReference type="Gene3D" id="3.40.50.1820">
    <property type="entry name" value="alpha/beta hydrolase"/>
    <property type="match status" value="1"/>
</dbReference>
<protein>
    <submittedName>
        <fullName evidence="4">DPP IV N-terminal domain-containing protein</fullName>
    </submittedName>
</protein>
<dbReference type="SUPFAM" id="SSF53474">
    <property type="entry name" value="alpha/beta-Hydrolases"/>
    <property type="match status" value="1"/>
</dbReference>
<reference evidence="4 5" key="1">
    <citation type="submission" date="2023-06" db="EMBL/GenBank/DDBJ databases">
        <authorList>
            <person name="Zeman M."/>
            <person name="Kubasova T."/>
            <person name="Jahodarova E."/>
            <person name="Nykrynova M."/>
            <person name="Rychlik I."/>
        </authorList>
    </citation>
    <scope>NUCLEOTIDE SEQUENCE [LARGE SCALE GENOMIC DNA]</scope>
    <source>
        <strain evidence="4 5">ET4</strain>
    </source>
</reference>
<dbReference type="InterPro" id="IPR029058">
    <property type="entry name" value="AB_hydrolase_fold"/>
</dbReference>
<evidence type="ECO:0000313" key="4">
    <source>
        <dbReference type="EMBL" id="MDM8144693.1"/>
    </source>
</evidence>
<organism evidence="4 5">
    <name type="scientific">Bacteroides eggerthii</name>
    <dbReference type="NCBI Taxonomy" id="28111"/>
    <lineage>
        <taxon>Bacteria</taxon>
        <taxon>Pseudomonadati</taxon>
        <taxon>Bacteroidota</taxon>
        <taxon>Bacteroidia</taxon>
        <taxon>Bacteroidales</taxon>
        <taxon>Bacteroidaceae</taxon>
        <taxon>Bacteroides</taxon>
    </lineage>
</organism>
<accession>A0ABT7U4H2</accession>
<sequence>MKKINLFLILSFFASVMMGQNKSFTLEDLLPGGNNFWNLQPKSMNLTWWGDNCIERTQEKCSVVNKKDGKKSVLFTLEEVKQWLGEDQELATSCTAISFPYAEEEQFVLRTAKKDFLVDFKEKKVIWSQKNNEQAQNIDWNPVSKNKAFTVGDNLYVTTAEGKEIAVSKDGSNDLVYGKSVHRDEFGISKGTYWSPNGKLLAFYRMDQSMVPDYPQVDIKTRIATTFPCKYPMAGEKSHKVSIGIFNPANEQTVWLQTGDATDRYFTNIAWSPDNEKVYVIELNRDQNHAQLVCYNAADGKKEEVLYEEKHPKFVEPQHPIVFLPWDSNKFIYQSQRDGYNHLYLFDLKSPLYDNFKNAADGATYKEYVKVEQLTSGPWVVLDMLGFNEKEKSILIRSNEQNPIQYTLNSVNVSNKKRTLIGTSEGVHQGNLSADGQYIIDTYSSPKVARSINLYATKNGKGINLLTAEDPWKEFKKPEIVGGHIKASDDSTDLYYRMVKPVNFDPNKKYPTIVYVYGGPHAHLVDASRNYMARGWEIYMAQKGYLIFVLDSRGSENRGRQFENVTFRHLGDEEMKDQMRGVAYLKSLPYVDQNRIGVHGWSFGGFMTTNLMLSYPETFKVGVAGGPVIDWSYYEVMYGERYMDTPQANPEGYKGSNLRLKAPNLQGKLQIIIGYNDPVCVPQHSLSFLRACIDAGKQVDYFVYPGGEHNMFGRDQIHLHERISQYFDDFLK</sequence>
<dbReference type="Gene3D" id="2.140.10.30">
    <property type="entry name" value="Dipeptidylpeptidase IV, N-terminal domain"/>
    <property type="match status" value="1"/>
</dbReference>
<reference evidence="5" key="2">
    <citation type="submission" date="2023-07" db="EMBL/GenBank/DDBJ databases">
        <title>Identification and characterization of horizontal gene transfer across gut microbiota members of farm animals based on homology search.</title>
        <authorList>
            <person name="Schwarzerova J."/>
            <person name="Nykrynova M."/>
            <person name="Jureckova K."/>
            <person name="Cejkova D."/>
            <person name="Rychlik I."/>
        </authorList>
    </citation>
    <scope>NUCLEOTIDE SEQUENCE [LARGE SCALE GENOMIC DNA]</scope>
    <source>
        <strain evidence="5">ET4</strain>
    </source>
</reference>
<keyword evidence="5" id="KW-1185">Reference proteome</keyword>
<proteinExistence type="predicted"/>
<dbReference type="Pfam" id="PF00930">
    <property type="entry name" value="DPPIV_N"/>
    <property type="match status" value="1"/>
</dbReference>
<dbReference type="InterPro" id="IPR050278">
    <property type="entry name" value="Serine_Prot_S9B/DPPIV"/>
</dbReference>
<dbReference type="InterPro" id="IPR001375">
    <property type="entry name" value="Peptidase_S9_cat"/>
</dbReference>
<dbReference type="PANTHER" id="PTHR11731">
    <property type="entry name" value="PROTEASE FAMILY S9B,C DIPEPTIDYL-PEPTIDASE IV-RELATED"/>
    <property type="match status" value="1"/>
</dbReference>
<feature type="chain" id="PRO_5045054805" evidence="1">
    <location>
        <begin position="20"/>
        <end position="732"/>
    </location>
</feature>
<dbReference type="InterPro" id="IPR002469">
    <property type="entry name" value="Peptidase_S9B_N"/>
</dbReference>
<dbReference type="Pfam" id="PF00326">
    <property type="entry name" value="Peptidase_S9"/>
    <property type="match status" value="1"/>
</dbReference>
<dbReference type="EMBL" id="JAUDCF010000002">
    <property type="protein sequence ID" value="MDM8144693.1"/>
    <property type="molecule type" value="Genomic_DNA"/>
</dbReference>
<name>A0ABT7U4H2_9BACE</name>
<evidence type="ECO:0000259" key="3">
    <source>
        <dbReference type="Pfam" id="PF00930"/>
    </source>
</evidence>